<feature type="compositionally biased region" description="Basic residues" evidence="1">
    <location>
        <begin position="384"/>
        <end position="403"/>
    </location>
</feature>
<feature type="compositionally biased region" description="Basic residues" evidence="1">
    <location>
        <begin position="196"/>
        <end position="206"/>
    </location>
</feature>
<gene>
    <name evidence="2" type="ORF">AVDCRST_MAG69-111</name>
</gene>
<sequence length="465" mass="51982">GLVDTRSRTYRRSGGLPALADPARRPGGPPVHRAGLRLLGLQGPAGRALRHQSHADRDHLQHRHRDARAVRRLRRHVDGAQRAAQGDGALGPVLGGRLLRRRARSGHGAALAGLPRLRRPRRHRPGHRLHLARLDPDQVVPGPSGTGHRPGHHGVRRRRADRRALLPVPARDLRRHRCAGDRAGVPDARIDLPGHHPARRLHRPRTARGLAAGGLDAPDQPVQQDDHVGQRDRRGVDQDAAVLAAVDGPVLQRHRRHRHPRTGIPDGSGLLRRRVPGGRRRLRRPAVPVQHDRPLRVVVDLGSHRPQADLHGVPGRRRGHVLPRRHGQHRVDRPLRTAHRRDHLLLRRRVRDGPGLPQGPVRNAPGRRHPRSPADRLGGGGRGRTAHRQRPRRLPERKRRRGLRSLLALAADHGRRAGGRLRRQPAHPPGRRAPSGRVGSAVDRRPPRQRPAHARRTQHRDEELL</sequence>
<protein>
    <submittedName>
        <fullName evidence="2">Oxalate/formate antiporter</fullName>
    </submittedName>
</protein>
<reference evidence="2" key="1">
    <citation type="submission" date="2020-02" db="EMBL/GenBank/DDBJ databases">
        <authorList>
            <person name="Meier V. D."/>
        </authorList>
    </citation>
    <scope>NUCLEOTIDE SEQUENCE</scope>
    <source>
        <strain evidence="2">AVDCRST_MAG69</strain>
    </source>
</reference>
<feature type="region of interest" description="Disordered" evidence="1">
    <location>
        <begin position="179"/>
        <end position="234"/>
    </location>
</feature>
<dbReference type="AlphaFoldDB" id="A0A6J4RDR4"/>
<organism evidence="2">
    <name type="scientific">uncultured Solirubrobacteraceae bacterium</name>
    <dbReference type="NCBI Taxonomy" id="1162706"/>
    <lineage>
        <taxon>Bacteria</taxon>
        <taxon>Bacillati</taxon>
        <taxon>Actinomycetota</taxon>
        <taxon>Thermoleophilia</taxon>
        <taxon>Solirubrobacterales</taxon>
        <taxon>Solirubrobacteraceae</taxon>
        <taxon>environmental samples</taxon>
    </lineage>
</organism>
<feature type="compositionally biased region" description="Basic residues" evidence="1">
    <location>
        <begin position="116"/>
        <end position="131"/>
    </location>
</feature>
<proteinExistence type="predicted"/>
<feature type="compositionally biased region" description="Basic residues" evidence="1">
    <location>
        <begin position="447"/>
        <end position="458"/>
    </location>
</feature>
<feature type="non-terminal residue" evidence="2">
    <location>
        <position position="465"/>
    </location>
</feature>
<feature type="region of interest" description="Disordered" evidence="1">
    <location>
        <begin position="254"/>
        <end position="279"/>
    </location>
</feature>
<feature type="compositionally biased region" description="Basic and acidic residues" evidence="1">
    <location>
        <begin position="224"/>
        <end position="234"/>
    </location>
</feature>
<evidence type="ECO:0000256" key="1">
    <source>
        <dbReference type="SAM" id="MobiDB-lite"/>
    </source>
</evidence>
<feature type="region of interest" description="Disordered" evidence="1">
    <location>
        <begin position="304"/>
        <end position="465"/>
    </location>
</feature>
<feature type="compositionally biased region" description="Basic residues" evidence="1">
    <location>
        <begin position="149"/>
        <end position="161"/>
    </location>
</feature>
<feature type="non-terminal residue" evidence="2">
    <location>
        <position position="1"/>
    </location>
</feature>
<feature type="compositionally biased region" description="Basic residues" evidence="1">
    <location>
        <begin position="336"/>
        <end position="350"/>
    </location>
</feature>
<feature type="compositionally biased region" description="Basic residues" evidence="1">
    <location>
        <begin position="416"/>
        <end position="425"/>
    </location>
</feature>
<evidence type="ECO:0000313" key="2">
    <source>
        <dbReference type="EMBL" id="CAA9471188.1"/>
    </source>
</evidence>
<feature type="region of interest" description="Disordered" evidence="1">
    <location>
        <begin position="1"/>
        <end position="32"/>
    </location>
</feature>
<accession>A0A6J4RDR4</accession>
<name>A0A6J4RDR4_9ACTN</name>
<feature type="region of interest" description="Disordered" evidence="1">
    <location>
        <begin position="106"/>
        <end position="161"/>
    </location>
</feature>
<feature type="compositionally biased region" description="Low complexity" evidence="1">
    <location>
        <begin position="106"/>
        <end position="115"/>
    </location>
</feature>
<feature type="compositionally biased region" description="Basic residues" evidence="1">
    <location>
        <begin position="314"/>
        <end position="328"/>
    </location>
</feature>
<dbReference type="EMBL" id="CADCVP010000012">
    <property type="protein sequence ID" value="CAA9471188.1"/>
    <property type="molecule type" value="Genomic_DNA"/>
</dbReference>